<evidence type="ECO:0000259" key="4">
    <source>
        <dbReference type="PROSITE" id="PS51071"/>
    </source>
</evidence>
<keyword evidence="1" id="KW-0805">Transcription regulation</keyword>
<dbReference type="InterPro" id="IPR047640">
    <property type="entry name" value="RpiR-like"/>
</dbReference>
<dbReference type="Gene3D" id="3.40.50.10490">
    <property type="entry name" value="Glucose-6-phosphate isomerase like protein, domain 1"/>
    <property type="match status" value="1"/>
</dbReference>
<dbReference type="SUPFAM" id="SSF46689">
    <property type="entry name" value="Homeodomain-like"/>
    <property type="match status" value="1"/>
</dbReference>
<keyword evidence="3" id="KW-0804">Transcription</keyword>
<dbReference type="GO" id="GO:0003677">
    <property type="term" value="F:DNA binding"/>
    <property type="evidence" value="ECO:0007669"/>
    <property type="project" value="UniProtKB-KW"/>
</dbReference>
<evidence type="ECO:0000313" key="6">
    <source>
        <dbReference type="Proteomes" id="UP000621454"/>
    </source>
</evidence>
<dbReference type="InterPro" id="IPR035472">
    <property type="entry name" value="RpiR-like_SIS"/>
</dbReference>
<evidence type="ECO:0000256" key="1">
    <source>
        <dbReference type="ARBA" id="ARBA00023015"/>
    </source>
</evidence>
<keyword evidence="2" id="KW-0238">DNA-binding</keyword>
<protein>
    <recommendedName>
        <fullName evidence="4">HTH rpiR-type domain-containing protein</fullName>
    </recommendedName>
</protein>
<dbReference type="CDD" id="cd05013">
    <property type="entry name" value="SIS_RpiR"/>
    <property type="match status" value="1"/>
</dbReference>
<proteinExistence type="predicted"/>
<dbReference type="InterPro" id="IPR000281">
    <property type="entry name" value="HTH_RpiR"/>
</dbReference>
<evidence type="ECO:0000256" key="3">
    <source>
        <dbReference type="ARBA" id="ARBA00023163"/>
    </source>
</evidence>
<dbReference type="PROSITE" id="PS51071">
    <property type="entry name" value="HTH_RPIR"/>
    <property type="match status" value="1"/>
</dbReference>
<dbReference type="InterPro" id="IPR001347">
    <property type="entry name" value="SIS_dom"/>
</dbReference>
<dbReference type="InterPro" id="IPR036388">
    <property type="entry name" value="WH-like_DNA-bd_sf"/>
</dbReference>
<evidence type="ECO:0000256" key="2">
    <source>
        <dbReference type="ARBA" id="ARBA00023125"/>
    </source>
</evidence>
<dbReference type="InterPro" id="IPR046348">
    <property type="entry name" value="SIS_dom_sf"/>
</dbReference>
<dbReference type="AlphaFoldDB" id="A0A916SWT3"/>
<organism evidence="5 6">
    <name type="scientific">Gordonia jinhuaensis</name>
    <dbReference type="NCBI Taxonomy" id="1517702"/>
    <lineage>
        <taxon>Bacteria</taxon>
        <taxon>Bacillati</taxon>
        <taxon>Actinomycetota</taxon>
        <taxon>Actinomycetes</taxon>
        <taxon>Mycobacteriales</taxon>
        <taxon>Gordoniaceae</taxon>
        <taxon>Gordonia</taxon>
    </lineage>
</organism>
<comment type="caution">
    <text evidence="5">The sequence shown here is derived from an EMBL/GenBank/DDBJ whole genome shotgun (WGS) entry which is preliminary data.</text>
</comment>
<name>A0A916SWT3_9ACTN</name>
<dbReference type="PANTHER" id="PTHR30514">
    <property type="entry name" value="GLUCOKINASE"/>
    <property type="match status" value="1"/>
</dbReference>
<dbReference type="Gene3D" id="1.10.10.10">
    <property type="entry name" value="Winged helix-like DNA-binding domain superfamily/Winged helix DNA-binding domain"/>
    <property type="match status" value="1"/>
</dbReference>
<dbReference type="EMBL" id="BMGC01000002">
    <property type="protein sequence ID" value="GGB20026.1"/>
    <property type="molecule type" value="Genomic_DNA"/>
</dbReference>
<evidence type="ECO:0000313" key="5">
    <source>
        <dbReference type="EMBL" id="GGB20026.1"/>
    </source>
</evidence>
<feature type="domain" description="HTH rpiR-type" evidence="4">
    <location>
        <begin position="21"/>
        <end position="97"/>
    </location>
</feature>
<dbReference type="GO" id="GO:0003700">
    <property type="term" value="F:DNA-binding transcription factor activity"/>
    <property type="evidence" value="ECO:0007669"/>
    <property type="project" value="InterPro"/>
</dbReference>
<dbReference type="SUPFAM" id="SSF53697">
    <property type="entry name" value="SIS domain"/>
    <property type="match status" value="1"/>
</dbReference>
<dbReference type="InterPro" id="IPR009057">
    <property type="entry name" value="Homeodomain-like_sf"/>
</dbReference>
<gene>
    <name evidence="5" type="ORF">GCM10011489_05240</name>
</gene>
<dbReference type="Pfam" id="PF01380">
    <property type="entry name" value="SIS"/>
    <property type="match status" value="1"/>
</dbReference>
<reference evidence="5" key="2">
    <citation type="submission" date="2020-09" db="EMBL/GenBank/DDBJ databases">
        <authorList>
            <person name="Sun Q."/>
            <person name="Zhou Y."/>
        </authorList>
    </citation>
    <scope>NUCLEOTIDE SEQUENCE</scope>
    <source>
        <strain evidence="5">CGMCC 1.12827</strain>
    </source>
</reference>
<dbReference type="PANTHER" id="PTHR30514:SF18">
    <property type="entry name" value="RPIR-FAMILY TRANSCRIPTIONAL REGULATOR"/>
    <property type="match status" value="1"/>
</dbReference>
<reference evidence="5" key="1">
    <citation type="journal article" date="2014" name="Int. J. Syst. Evol. Microbiol.">
        <title>Complete genome sequence of Corynebacterium casei LMG S-19264T (=DSM 44701T), isolated from a smear-ripened cheese.</title>
        <authorList>
            <consortium name="US DOE Joint Genome Institute (JGI-PGF)"/>
            <person name="Walter F."/>
            <person name="Albersmeier A."/>
            <person name="Kalinowski J."/>
            <person name="Ruckert C."/>
        </authorList>
    </citation>
    <scope>NUCLEOTIDE SEQUENCE</scope>
    <source>
        <strain evidence="5">CGMCC 1.12827</strain>
    </source>
</reference>
<dbReference type="GO" id="GO:1901135">
    <property type="term" value="P:carbohydrate derivative metabolic process"/>
    <property type="evidence" value="ECO:0007669"/>
    <property type="project" value="InterPro"/>
</dbReference>
<dbReference type="GO" id="GO:0097367">
    <property type="term" value="F:carbohydrate derivative binding"/>
    <property type="evidence" value="ECO:0007669"/>
    <property type="project" value="InterPro"/>
</dbReference>
<dbReference type="Pfam" id="PF01418">
    <property type="entry name" value="HTH_6"/>
    <property type="match status" value="1"/>
</dbReference>
<keyword evidence="6" id="KW-1185">Reference proteome</keyword>
<dbReference type="Proteomes" id="UP000621454">
    <property type="component" value="Unassembled WGS sequence"/>
</dbReference>
<accession>A0A916SWT3</accession>
<sequence length="309" mass="32749">MCNGTSASRLALMTRAIELHGTVAQRIRQVRDALAPGEMRVVAALTESYPTAGLVPIAQLAAEAGVSAPTALRLVGKLGFSGYGAFQEALRAEVQTRLFSPVTVYPAGVDGDLHSAIVDAANRYGEGLQATVNGISADDLARAVELLADPTRHVVTAGGRFSSILATQLSRYLHMLRPDVVAVEPNSGDHMASLIDIDATTVAVVFDYRRYQGSTVEWGMAAAERGAELIVVTDAYLSPLAARAATVFATSHLGPGPFDSMAHGFMFVELIVSLVATHLGGPARDRLAAFEELQVREEGRRGTRPTKLP</sequence>